<protein>
    <submittedName>
        <fullName evidence="2">(salmon louse) hypothetical protein</fullName>
    </submittedName>
</protein>
<sequence>MQLNYKLEVSVYLVLCTLIVSGATKGEEVVKEASLDDGLHRRVHRDINGEIEGLCEKLLDISAKNNLQTIFKHPNFIGILQECKSYYQNWMFKRGSLLKAKGFGLRTKFLPSRRGGSGLRTARRLNLSHKDEENHCEILLYPKTNFQGTPKRFFASKRFINPREKSLRTFGNCCWKLFASSKRSNRNHKIVAGNAEYKNPSEWKGIPSSTKRITRVDNC</sequence>
<accession>A0A0K2TLL3</accession>
<dbReference type="Proteomes" id="UP000675881">
    <property type="component" value="Chromosome 3"/>
</dbReference>
<reference evidence="2" key="2">
    <citation type="submission" date="2021-02" db="EMBL/GenBank/DDBJ databases">
        <authorList>
            <person name="Bekaert M."/>
        </authorList>
    </citation>
    <scope>NUCLEOTIDE SEQUENCE</scope>
    <source>
        <strain evidence="2">IoA-00</strain>
    </source>
</reference>
<reference evidence="3" key="1">
    <citation type="submission" date="2014-05" db="EMBL/GenBank/DDBJ databases">
        <authorList>
            <person name="Chronopoulou M."/>
        </authorList>
    </citation>
    <scope>NUCLEOTIDE SEQUENCE</scope>
    <source>
        <tissue evidence="3">Whole organism</tissue>
    </source>
</reference>
<keyword evidence="1" id="KW-0732">Signal</keyword>
<dbReference type="OrthoDB" id="10501760at2759"/>
<evidence type="ECO:0000313" key="4">
    <source>
        <dbReference type="Proteomes" id="UP000675881"/>
    </source>
</evidence>
<evidence type="ECO:0000313" key="3">
    <source>
        <dbReference type="EMBL" id="CDW26824.1"/>
    </source>
</evidence>
<dbReference type="AlphaFoldDB" id="A0A0K2TLL3"/>
<dbReference type="EMBL" id="HACA01009463">
    <property type="protein sequence ID" value="CDW26824.1"/>
    <property type="molecule type" value="Transcribed_RNA"/>
</dbReference>
<feature type="chain" id="PRO_5035992662" evidence="1">
    <location>
        <begin position="27"/>
        <end position="219"/>
    </location>
</feature>
<keyword evidence="4" id="KW-1185">Reference proteome</keyword>
<gene>
    <name evidence="2" type="ORF">LSAA_6968</name>
</gene>
<proteinExistence type="predicted"/>
<name>A0A0K2TLL3_LEPSM</name>
<evidence type="ECO:0000256" key="1">
    <source>
        <dbReference type="SAM" id="SignalP"/>
    </source>
</evidence>
<organism evidence="3">
    <name type="scientific">Lepeophtheirus salmonis</name>
    <name type="common">Salmon louse</name>
    <name type="synonym">Caligus salmonis</name>
    <dbReference type="NCBI Taxonomy" id="72036"/>
    <lineage>
        <taxon>Eukaryota</taxon>
        <taxon>Metazoa</taxon>
        <taxon>Ecdysozoa</taxon>
        <taxon>Arthropoda</taxon>
        <taxon>Crustacea</taxon>
        <taxon>Multicrustacea</taxon>
        <taxon>Hexanauplia</taxon>
        <taxon>Copepoda</taxon>
        <taxon>Siphonostomatoida</taxon>
        <taxon>Caligidae</taxon>
        <taxon>Lepeophtheirus</taxon>
    </lineage>
</organism>
<dbReference type="EMBL" id="HG994582">
    <property type="protein sequence ID" value="CAF2887621.1"/>
    <property type="molecule type" value="Genomic_DNA"/>
</dbReference>
<feature type="signal peptide" evidence="1">
    <location>
        <begin position="1"/>
        <end position="26"/>
    </location>
</feature>
<evidence type="ECO:0000313" key="2">
    <source>
        <dbReference type="EMBL" id="CAF2887621.1"/>
    </source>
</evidence>